<evidence type="ECO:0000259" key="14">
    <source>
        <dbReference type="PROSITE" id="PS50011"/>
    </source>
</evidence>
<keyword evidence="7 12" id="KW-0547">Nucleotide-binding</keyword>
<keyword evidence="5" id="KW-0597">Phosphoprotein</keyword>
<organism evidence="15 16">
    <name type="scientific">Mixia osmundae (strain CBS 9802 / IAM 14324 / JCM 22182 / KY 12970)</name>
    <dbReference type="NCBI Taxonomy" id="764103"/>
    <lineage>
        <taxon>Eukaryota</taxon>
        <taxon>Fungi</taxon>
        <taxon>Dikarya</taxon>
        <taxon>Basidiomycota</taxon>
        <taxon>Pucciniomycotina</taxon>
        <taxon>Mixiomycetes</taxon>
        <taxon>Mixiales</taxon>
        <taxon>Mixiaceae</taxon>
        <taxon>Mixia</taxon>
    </lineage>
</organism>
<dbReference type="Pfam" id="PF00069">
    <property type="entry name" value="Pkinase"/>
    <property type="match status" value="1"/>
</dbReference>
<comment type="catalytic activity">
    <reaction evidence="10">
        <text>L-threonyl-[protein] + ATP = O-phospho-L-threonyl-[protein] + ADP + H(+)</text>
        <dbReference type="Rhea" id="RHEA:46608"/>
        <dbReference type="Rhea" id="RHEA-COMP:11060"/>
        <dbReference type="Rhea" id="RHEA-COMP:11605"/>
        <dbReference type="ChEBI" id="CHEBI:15378"/>
        <dbReference type="ChEBI" id="CHEBI:30013"/>
        <dbReference type="ChEBI" id="CHEBI:30616"/>
        <dbReference type="ChEBI" id="CHEBI:61977"/>
        <dbReference type="ChEBI" id="CHEBI:456216"/>
        <dbReference type="EC" id="2.7.11.1"/>
    </reaction>
</comment>
<dbReference type="PANTHER" id="PTHR24346:SF82">
    <property type="entry name" value="KP78A-RELATED"/>
    <property type="match status" value="1"/>
</dbReference>
<dbReference type="HOGENOM" id="CLU_253648_0_0_1"/>
<keyword evidence="9 12" id="KW-0067">ATP-binding</keyword>
<sequence length="1411" mass="155532">MVNLSKQASASKPRRISSKDGKEELQAPSKDQLKTAIWYTTSKIVEEEELRTGLDGFSASEAFLAMLAEVIYKQTEELGQDLWANAKHAGRTIIEPSDLMLKVHKNPALCQLLEDEAVRRSIDKPNMGSSRSADPPASAAAKPRPRPTAVRPTAEVTKPNKKSTAKTKALRIDSSDSDTVPKSKKPKPAKASTSKGAKATEEKEYLSLTQMMDKARGKRCGDDERRRHAVTPTRLSVSMIWRLCYLALLATAVCSKSDVQTVERRGPPQVFKTFKLTYNLIGMCGDAGSFVTVGHAFVIIAGDPWEITQPPVVEVTGLQHLNKVVPRPDDQEMAFDAVVLRMSFQSPESPYNALETSWSKEAKRCCLTYWWADVLIELHSERSALLSSWLQLTCWPDPTESQKYCSKPKIKSRHCTDAQEIVELASPDRQSLESDRLAISLAQSSSALTPHYSPSSDHSHSFTSLARSHTPAPYVNLTRTSHHTRIAQTTGGASLPRVFTCFPPGQQTKTYTTGQPHQGMPRETDTFTIRPDAPTTAGRRTAPTGNNTVRQRQEIKQVLTPHASNRPAHDGSATTVRKKPSPAVDARPSSAQEKPRPRSGAGRGITGSSEQPKKDPEMVGPWKIGRDIGKGSSGRVKLVKHSITGEKAAVKIVPKHAILSSRMSIHQAGAKNDKLVLGIEREIVIMKLIEHPNIMKLYDVWETSGDLYLVMEYVSGGELFEYLVAKGRLDHDEALKYFQQIVLGVDYCHRFNICHRDLKPENLLLDSEGNIKIADFGMAAMETTDKLLETSCGSPHYASPEIVSGLNYHGSSSDIWSCGIILFALLTGRLPFDDENIRTLLNKVKLGRFAMPPELPNDAKNLIRRMLQVDPAQRITMAEILVHPFFNRTPPPSSSLVDPPPIDQVDHPVASAEEIDQDIFENLQTLWHGVPAQDIVEALVSKERNWEKVFYSLLARYRARNLENYNEVPEQPKKRRSARPAPEESDERIARPAPPLPSPIAQSTNSRPSSVASRPLPTAPAAVSQQSTEGVPRIYVDTNTQARPPQGSMLPPPSPALSQQSQFNPRPLSTIQIPETADEAMQKFFHDIVDQLQQMSVYPPSSDGGSRPGSVIYPSYGSAPPPSPAMTMLEEGNHRFADAIDEDAVSVANTQWNRPGEVRTRSSLQAPFRQAPVRPAPRPHTVGSVPYTPAQRSNDKENLGAMPSSANGSSAKRNTLGLSRQQSTDVPRAYDPLARLMKRKQPSAEFSAAQTGGQGRSNVFGNIFTTLFSKQLTYSLQSACDVSATRSECQKILAAMGVSVKRVVEDGQLIFRCKAETLKEGQTSTTLKAVRFRCEFGVQVSGEQFNDTLTTLNLIMEKGAHSSFKTVFNNLRKQWELDAVPQPATIGLGVRLIPSPMPSPALEQDDHFVLV</sequence>
<evidence type="ECO:0000256" key="1">
    <source>
        <dbReference type="ARBA" id="ARBA00004266"/>
    </source>
</evidence>
<feature type="compositionally biased region" description="Low complexity" evidence="13">
    <location>
        <begin position="530"/>
        <end position="545"/>
    </location>
</feature>
<dbReference type="InterPro" id="IPR008271">
    <property type="entry name" value="Ser/Thr_kinase_AS"/>
</dbReference>
<comment type="similarity">
    <text evidence="2">Belongs to the protein kinase superfamily. CAMK Ser/Thr protein kinase family. NIM1 subfamily.</text>
</comment>
<evidence type="ECO:0000256" key="8">
    <source>
        <dbReference type="ARBA" id="ARBA00022777"/>
    </source>
</evidence>
<dbReference type="STRING" id="764103.G7DY48"/>
<evidence type="ECO:0000313" key="16">
    <source>
        <dbReference type="Proteomes" id="UP000009131"/>
    </source>
</evidence>
<dbReference type="SMART" id="SM00220">
    <property type="entry name" value="S_TKc"/>
    <property type="match status" value="1"/>
</dbReference>
<proteinExistence type="inferred from homology"/>
<feature type="region of interest" description="Disordered" evidence="13">
    <location>
        <begin position="1154"/>
        <end position="1224"/>
    </location>
</feature>
<dbReference type="InterPro" id="IPR011009">
    <property type="entry name" value="Kinase-like_dom_sf"/>
</dbReference>
<dbReference type="InterPro" id="IPR009072">
    <property type="entry name" value="Histone-fold"/>
</dbReference>
<dbReference type="SUPFAM" id="SSF56112">
    <property type="entry name" value="Protein kinase-like (PK-like)"/>
    <property type="match status" value="1"/>
</dbReference>
<evidence type="ECO:0000313" key="15">
    <source>
        <dbReference type="EMBL" id="GAA95508.1"/>
    </source>
</evidence>
<evidence type="ECO:0000256" key="12">
    <source>
        <dbReference type="PROSITE-ProRule" id="PRU10141"/>
    </source>
</evidence>
<dbReference type="GO" id="GO:0035556">
    <property type="term" value="P:intracellular signal transduction"/>
    <property type="evidence" value="ECO:0007669"/>
    <property type="project" value="TreeGrafter"/>
</dbReference>
<dbReference type="EC" id="2.7.11.1" evidence="3"/>
<comment type="catalytic activity">
    <reaction evidence="11">
        <text>L-seryl-[protein] + ATP = O-phospho-L-seryl-[protein] + ADP + H(+)</text>
        <dbReference type="Rhea" id="RHEA:17989"/>
        <dbReference type="Rhea" id="RHEA-COMP:9863"/>
        <dbReference type="Rhea" id="RHEA-COMP:11604"/>
        <dbReference type="ChEBI" id="CHEBI:15378"/>
        <dbReference type="ChEBI" id="CHEBI:29999"/>
        <dbReference type="ChEBI" id="CHEBI:30616"/>
        <dbReference type="ChEBI" id="CHEBI:83421"/>
        <dbReference type="ChEBI" id="CHEBI:456216"/>
        <dbReference type="EC" id="2.7.11.1"/>
    </reaction>
</comment>
<dbReference type="CDD" id="cd22919">
    <property type="entry name" value="HFD_CENP-S"/>
    <property type="match status" value="1"/>
</dbReference>
<dbReference type="GO" id="GO:0004674">
    <property type="term" value="F:protein serine/threonine kinase activity"/>
    <property type="evidence" value="ECO:0007669"/>
    <property type="project" value="UniProtKB-KW"/>
</dbReference>
<feature type="region of interest" description="Disordered" evidence="13">
    <location>
        <begin position="506"/>
        <end position="633"/>
    </location>
</feature>
<gene>
    <name evidence="15" type="primary">Mo02163</name>
    <name evidence="15" type="ORF">E5Q_02163</name>
</gene>
<feature type="region of interest" description="Disordered" evidence="13">
    <location>
        <begin position="123"/>
        <end position="203"/>
    </location>
</feature>
<feature type="domain" description="Protein kinase" evidence="14">
    <location>
        <begin position="622"/>
        <end position="886"/>
    </location>
</feature>
<evidence type="ECO:0000256" key="7">
    <source>
        <dbReference type="ARBA" id="ARBA00022741"/>
    </source>
</evidence>
<comment type="caution">
    <text evidence="15">The sequence shown here is derived from an EMBL/GenBank/DDBJ whole genome shotgun (WGS) entry which is preliminary data.</text>
</comment>
<dbReference type="PROSITE" id="PS00107">
    <property type="entry name" value="PROTEIN_KINASE_ATP"/>
    <property type="match status" value="1"/>
</dbReference>
<dbReference type="InParanoid" id="G7DY48"/>
<reference evidence="15 16" key="1">
    <citation type="journal article" date="2011" name="J. Gen. Appl. Microbiol.">
        <title>Draft genome sequencing of the enigmatic basidiomycete Mixia osmundae.</title>
        <authorList>
            <person name="Nishida H."/>
            <person name="Nagatsuka Y."/>
            <person name="Sugiyama J."/>
        </authorList>
    </citation>
    <scope>NUCLEOTIDE SEQUENCE [LARGE SCALE GENOMIC DNA]</scope>
    <source>
        <strain evidence="16">CBS 9802 / IAM 14324 / JCM 22182 / KY 12970</strain>
    </source>
</reference>
<feature type="compositionally biased region" description="Polar residues" evidence="13">
    <location>
        <begin position="1"/>
        <end position="10"/>
    </location>
</feature>
<evidence type="ECO:0000256" key="9">
    <source>
        <dbReference type="ARBA" id="ARBA00022840"/>
    </source>
</evidence>
<dbReference type="SUPFAM" id="SSF47113">
    <property type="entry name" value="Histone-fold"/>
    <property type="match status" value="1"/>
</dbReference>
<dbReference type="Gene3D" id="1.10.20.10">
    <property type="entry name" value="Histone, subunit A"/>
    <property type="match status" value="1"/>
</dbReference>
<keyword evidence="6" id="KW-0808">Transferase</keyword>
<accession>G7DY48</accession>
<feature type="compositionally biased region" description="Low complexity" evidence="13">
    <location>
        <begin position="448"/>
        <end position="464"/>
    </location>
</feature>
<dbReference type="Proteomes" id="UP000009131">
    <property type="component" value="Unassembled WGS sequence"/>
</dbReference>
<reference evidence="15 16" key="2">
    <citation type="journal article" date="2012" name="Open Biol.">
        <title>Characteristics of nucleosomes and linker DNA regions on the genome of the basidiomycete Mixia osmundae revealed by mono- and dinucleosome mapping.</title>
        <authorList>
            <person name="Nishida H."/>
            <person name="Kondo S."/>
            <person name="Matsumoto T."/>
            <person name="Suzuki Y."/>
            <person name="Yoshikawa H."/>
            <person name="Taylor T.D."/>
            <person name="Sugiyama J."/>
        </authorList>
    </citation>
    <scope>NUCLEOTIDE SEQUENCE [LARGE SCALE GENOMIC DNA]</scope>
    <source>
        <strain evidence="16">CBS 9802 / IAM 14324 / JCM 22182 / KY 12970</strain>
    </source>
</reference>
<keyword evidence="16" id="KW-1185">Reference proteome</keyword>
<feature type="region of interest" description="Disordered" evidence="13">
    <location>
        <begin position="1"/>
        <end position="30"/>
    </location>
</feature>
<dbReference type="PROSITE" id="PS00108">
    <property type="entry name" value="PROTEIN_KINASE_ST"/>
    <property type="match status" value="1"/>
</dbReference>
<evidence type="ECO:0000256" key="2">
    <source>
        <dbReference type="ARBA" id="ARBA00010791"/>
    </source>
</evidence>
<evidence type="ECO:0000256" key="11">
    <source>
        <dbReference type="ARBA" id="ARBA00048679"/>
    </source>
</evidence>
<dbReference type="GO" id="GO:0005935">
    <property type="term" value="C:cellular bud neck"/>
    <property type="evidence" value="ECO:0007669"/>
    <property type="project" value="UniProtKB-SubCell"/>
</dbReference>
<evidence type="ECO:0000256" key="10">
    <source>
        <dbReference type="ARBA" id="ARBA00047899"/>
    </source>
</evidence>
<dbReference type="OrthoDB" id="193931at2759"/>
<feature type="compositionally biased region" description="Low complexity" evidence="13">
    <location>
        <begin position="129"/>
        <end position="154"/>
    </location>
</feature>
<feature type="compositionally biased region" description="Polar residues" evidence="13">
    <location>
        <begin position="1000"/>
        <end position="1012"/>
    </location>
</feature>
<dbReference type="GO" id="GO:0005940">
    <property type="term" value="C:septin ring"/>
    <property type="evidence" value="ECO:0007669"/>
    <property type="project" value="UniProtKB-ARBA"/>
</dbReference>
<dbReference type="InterPro" id="IPR017441">
    <property type="entry name" value="Protein_kinase_ATP_BS"/>
</dbReference>
<keyword evidence="4" id="KW-0723">Serine/threonine-protein kinase</keyword>
<dbReference type="InterPro" id="IPR029003">
    <property type="entry name" value="CENP-S/Mhf1"/>
</dbReference>
<feature type="compositionally biased region" description="Polar residues" evidence="13">
    <location>
        <begin position="506"/>
        <end position="516"/>
    </location>
</feature>
<name>G7DY48_MIXOS</name>
<evidence type="ECO:0000256" key="4">
    <source>
        <dbReference type="ARBA" id="ARBA00022527"/>
    </source>
</evidence>
<dbReference type="InterPro" id="IPR000719">
    <property type="entry name" value="Prot_kinase_dom"/>
</dbReference>
<protein>
    <recommendedName>
        <fullName evidence="3">non-specific serine/threonine protein kinase</fullName>
        <ecNumber evidence="3">2.7.11.1</ecNumber>
    </recommendedName>
</protein>
<dbReference type="GO" id="GO:0005524">
    <property type="term" value="F:ATP binding"/>
    <property type="evidence" value="ECO:0007669"/>
    <property type="project" value="UniProtKB-UniRule"/>
</dbReference>
<feature type="compositionally biased region" description="Basic residues" evidence="13">
    <location>
        <begin position="159"/>
        <end position="169"/>
    </location>
</feature>
<feature type="region of interest" description="Disordered" evidence="13">
    <location>
        <begin position="448"/>
        <end position="467"/>
    </location>
</feature>
<dbReference type="GO" id="GO:0071821">
    <property type="term" value="C:FANCM-MHF complex"/>
    <property type="evidence" value="ECO:0007669"/>
    <property type="project" value="InterPro"/>
</dbReference>
<dbReference type="PANTHER" id="PTHR24346">
    <property type="entry name" value="MAP/MICROTUBULE AFFINITY-REGULATING KINASE"/>
    <property type="match status" value="1"/>
</dbReference>
<feature type="binding site" evidence="12">
    <location>
        <position position="651"/>
    </location>
    <ligand>
        <name>ATP</name>
        <dbReference type="ChEBI" id="CHEBI:30616"/>
    </ligand>
</feature>
<dbReference type="Gene3D" id="1.10.510.10">
    <property type="entry name" value="Transferase(Phosphotransferase) domain 1"/>
    <property type="match status" value="1"/>
</dbReference>
<comment type="subcellular location">
    <subcellularLocation>
        <location evidence="1">Bud neck</location>
    </subcellularLocation>
</comment>
<evidence type="ECO:0000256" key="13">
    <source>
        <dbReference type="SAM" id="MobiDB-lite"/>
    </source>
</evidence>
<dbReference type="CDD" id="cd14081">
    <property type="entry name" value="STKc_BRSK1_2"/>
    <property type="match status" value="1"/>
</dbReference>
<evidence type="ECO:0000256" key="6">
    <source>
        <dbReference type="ARBA" id="ARBA00022679"/>
    </source>
</evidence>
<evidence type="ECO:0000256" key="3">
    <source>
        <dbReference type="ARBA" id="ARBA00012513"/>
    </source>
</evidence>
<dbReference type="Pfam" id="PF15630">
    <property type="entry name" value="CENP-S"/>
    <property type="match status" value="1"/>
</dbReference>
<feature type="compositionally biased region" description="Polar residues" evidence="13">
    <location>
        <begin position="1204"/>
        <end position="1224"/>
    </location>
</feature>
<dbReference type="PROSITE" id="PS50011">
    <property type="entry name" value="PROTEIN_KINASE_DOM"/>
    <property type="match status" value="1"/>
</dbReference>
<evidence type="ECO:0000256" key="5">
    <source>
        <dbReference type="ARBA" id="ARBA00022553"/>
    </source>
</evidence>
<feature type="region of interest" description="Disordered" evidence="13">
    <location>
        <begin position="967"/>
        <end position="1064"/>
    </location>
</feature>
<dbReference type="EMBL" id="BABT02000062">
    <property type="protein sequence ID" value="GAA95508.1"/>
    <property type="molecule type" value="Genomic_DNA"/>
</dbReference>
<dbReference type="RefSeq" id="XP_014570020.1">
    <property type="nucleotide sequence ID" value="XM_014714534.1"/>
</dbReference>
<dbReference type="eggNOG" id="KOG0588">
    <property type="taxonomic scope" value="Eukaryota"/>
</dbReference>
<dbReference type="GO" id="GO:0046982">
    <property type="term" value="F:protein heterodimerization activity"/>
    <property type="evidence" value="ECO:0007669"/>
    <property type="project" value="InterPro"/>
</dbReference>
<dbReference type="FunFam" id="1.10.510.10:FF:000394">
    <property type="entry name" value="Serine/threonine-protein kinase HSL1"/>
    <property type="match status" value="1"/>
</dbReference>
<keyword evidence="8" id="KW-0418">Kinase</keyword>